<feature type="region of interest" description="Disordered" evidence="7">
    <location>
        <begin position="50"/>
        <end position="76"/>
    </location>
</feature>
<proteinExistence type="inferred from homology"/>
<evidence type="ECO:0000313" key="11">
    <source>
        <dbReference type="RefSeq" id="XP_003401913.1"/>
    </source>
</evidence>
<keyword evidence="10" id="KW-1185">Reference proteome</keyword>
<evidence type="ECO:0000313" key="10">
    <source>
        <dbReference type="Proteomes" id="UP000835206"/>
    </source>
</evidence>
<gene>
    <name evidence="11 12" type="primary">LOC100647679</name>
</gene>
<evidence type="ECO:0000256" key="2">
    <source>
        <dbReference type="ARBA" id="ARBA00004186"/>
    </source>
</evidence>
<accession>A0A9B0CFR5</accession>
<dbReference type="GO" id="GO:0005634">
    <property type="term" value="C:nucleus"/>
    <property type="evidence" value="ECO:0007669"/>
    <property type="project" value="UniProtKB-SubCell"/>
</dbReference>
<dbReference type="AlphaFoldDB" id="A0A9B0CFR5"/>
<sequence>MNSNFFDMMDNCCAPQWADFTRSPQVCCDSYFEKEHEVHDPQILLKSSINSTSSSSYTQESKTEQSVDETKFDDSLEPETSAHYSIAYFIPHENKMHSVEKIKEDHQLDRAMEDLKLDERSSKIHQTWNISITDLAAEFKVSMANHKIKKAVPERIKQRMLQAKNTVFGKSSLKDVQANDMEKKSALQTAFAKNEDKLVTKSKVNTSTSAKNNLSEKRLSYKIVSLSKRESNLFNKKRHSLGKSQPKVLTCQYRITRMIKNRKRSNQFVSLAEAISKFQNGTPQRFRTLSNKDMNPGPLMKLKRSPLKLTYPVSPALRCKQRTRRGNILSQQEREELEVKEMKKHQIKANPVPINILKGRSVLKKVPKKPTTVTEEFHLTQSKRIRHTAGPSLNLQQNTNAKEQKKVVPITRSTSSSTVSSKKENPCVEVVAANTKDTKFNFNTRNKEFQIRKEEKLKNLHIQEVNKVKTEFHAKPAPKFLKPTNTVKEQSSKRRTVATCPFSFEERNKFLAKKKEEFIKQLEEQDKKVRVFHANPVPSFKPVVIHGLSKDNIRSKDKVCGSKELGTRQIKSYSNQENKQPNIMNNTLTDISTRKKETVNRTSTSLIDTKNKKLNNVQNKVDKVELNTMKRVQKRNEFDDKIKKREQEFGAKKIQEEKNKLLKEKMERAELRKMAEVKARPMPVYKPINIVKSTKPITNPQSPALGIRNKAKAVS</sequence>
<dbReference type="Proteomes" id="UP000835206">
    <property type="component" value="Chromosome 16"/>
</dbReference>
<evidence type="ECO:0000256" key="5">
    <source>
        <dbReference type="ARBA" id="ARBA00023212"/>
    </source>
</evidence>
<dbReference type="GO" id="GO:0005874">
    <property type="term" value="C:microtubule"/>
    <property type="evidence" value="ECO:0007669"/>
    <property type="project" value="InterPro"/>
</dbReference>
<evidence type="ECO:0000256" key="1">
    <source>
        <dbReference type="ARBA" id="ARBA00004123"/>
    </source>
</evidence>
<dbReference type="GeneID" id="100647679"/>
<dbReference type="InterPro" id="IPR027329">
    <property type="entry name" value="TPX2_C"/>
</dbReference>
<evidence type="ECO:0000313" key="12">
    <source>
        <dbReference type="RefSeq" id="XP_012172989.1"/>
    </source>
</evidence>
<evidence type="ECO:0000256" key="3">
    <source>
        <dbReference type="ARBA" id="ARBA00005885"/>
    </source>
</evidence>
<dbReference type="PANTHER" id="PTHR14326">
    <property type="entry name" value="TARGETING PROTEIN FOR XKLP2"/>
    <property type="match status" value="1"/>
</dbReference>
<keyword evidence="5" id="KW-0206">Cytoskeleton</keyword>
<feature type="domain" description="TPX2 C-terminal" evidence="8">
    <location>
        <begin position="625"/>
        <end position="697"/>
    </location>
</feature>
<evidence type="ECO:0000259" key="9">
    <source>
        <dbReference type="Pfam" id="PF12214"/>
    </source>
</evidence>
<feature type="domain" description="TPX2 central" evidence="9">
    <location>
        <begin position="307"/>
        <end position="498"/>
    </location>
</feature>
<feature type="compositionally biased region" description="Low complexity" evidence="7">
    <location>
        <begin position="50"/>
        <end position="60"/>
    </location>
</feature>
<dbReference type="Pfam" id="PF06886">
    <property type="entry name" value="TPX2"/>
    <property type="match status" value="2"/>
</dbReference>
<organism evidence="10 11">
    <name type="scientific">Bombus terrestris</name>
    <name type="common">Buff-tailed bumblebee</name>
    <name type="synonym">Apis terrestris</name>
    <dbReference type="NCBI Taxonomy" id="30195"/>
    <lineage>
        <taxon>Eukaryota</taxon>
        <taxon>Metazoa</taxon>
        <taxon>Ecdysozoa</taxon>
        <taxon>Arthropoda</taxon>
        <taxon>Hexapoda</taxon>
        <taxon>Insecta</taxon>
        <taxon>Pterygota</taxon>
        <taxon>Neoptera</taxon>
        <taxon>Endopterygota</taxon>
        <taxon>Hymenoptera</taxon>
        <taxon>Apocrita</taxon>
        <taxon>Aculeata</taxon>
        <taxon>Apoidea</taxon>
        <taxon>Anthophila</taxon>
        <taxon>Apidae</taxon>
        <taxon>Bombus</taxon>
        <taxon>Bombus</taxon>
    </lineage>
</organism>
<protein>
    <submittedName>
        <fullName evidence="11 12">Targeting protein for Xklp2</fullName>
    </submittedName>
</protein>
<evidence type="ECO:0000259" key="8">
    <source>
        <dbReference type="Pfam" id="PF06886"/>
    </source>
</evidence>
<comment type="similarity">
    <text evidence="3">Belongs to the TPX2 family.</text>
</comment>
<feature type="region of interest" description="Disordered" evidence="7">
    <location>
        <begin position="694"/>
        <end position="715"/>
    </location>
</feature>
<dbReference type="GO" id="GO:0060236">
    <property type="term" value="P:regulation of mitotic spindle organization"/>
    <property type="evidence" value="ECO:0007669"/>
    <property type="project" value="InterPro"/>
</dbReference>
<feature type="domain" description="TPX2 C-terminal" evidence="8">
    <location>
        <begin position="512"/>
        <end position="547"/>
    </location>
</feature>
<keyword evidence="4" id="KW-0963">Cytoplasm</keyword>
<dbReference type="OrthoDB" id="1684416at2759"/>
<dbReference type="RefSeq" id="XP_012172989.1">
    <property type="nucleotide sequence ID" value="XM_012317599.3"/>
</dbReference>
<name>A0A9B0CFR5_BOMTE</name>
<comment type="subcellular location">
    <subcellularLocation>
        <location evidence="2">Cytoplasm</location>
        <location evidence="2">Cytoskeleton</location>
        <location evidence="2">Spindle</location>
    </subcellularLocation>
    <subcellularLocation>
        <location evidence="1">Nucleus</location>
    </subcellularLocation>
</comment>
<dbReference type="Pfam" id="PF12214">
    <property type="entry name" value="TPX2_importin"/>
    <property type="match status" value="1"/>
</dbReference>
<keyword evidence="6" id="KW-0539">Nucleus</keyword>
<dbReference type="PANTHER" id="PTHR14326:SF44">
    <property type="entry name" value="TARGETING PROTEIN FOR XKLP2"/>
    <property type="match status" value="1"/>
</dbReference>
<dbReference type="InterPro" id="IPR027330">
    <property type="entry name" value="TPX2_central_dom"/>
</dbReference>
<dbReference type="KEGG" id="bter:100647679"/>
<reference evidence="11 12" key="1">
    <citation type="submission" date="2025-04" db="UniProtKB">
        <authorList>
            <consortium name="RefSeq"/>
        </authorList>
    </citation>
    <scope>IDENTIFICATION</scope>
</reference>
<dbReference type="InterPro" id="IPR009675">
    <property type="entry name" value="TPX2_fam"/>
</dbReference>
<evidence type="ECO:0000256" key="6">
    <source>
        <dbReference type="ARBA" id="ARBA00023242"/>
    </source>
</evidence>
<dbReference type="RefSeq" id="XP_003401913.1">
    <property type="nucleotide sequence ID" value="XM_003401865.4"/>
</dbReference>
<feature type="compositionally biased region" description="Basic and acidic residues" evidence="7">
    <location>
        <begin position="61"/>
        <end position="74"/>
    </location>
</feature>
<evidence type="ECO:0000256" key="7">
    <source>
        <dbReference type="SAM" id="MobiDB-lite"/>
    </source>
</evidence>
<dbReference type="GO" id="GO:0005819">
    <property type="term" value="C:spindle"/>
    <property type="evidence" value="ECO:0007669"/>
    <property type="project" value="UniProtKB-SubCell"/>
</dbReference>
<evidence type="ECO:0000256" key="4">
    <source>
        <dbReference type="ARBA" id="ARBA00022490"/>
    </source>
</evidence>